<dbReference type="PANTHER" id="PTHR16220">
    <property type="entry name" value="WD REPEAT PROTEIN 8-RELATED"/>
    <property type="match status" value="1"/>
</dbReference>
<dbReference type="Proteomes" id="UP000289152">
    <property type="component" value="Unassembled WGS sequence"/>
</dbReference>
<dbReference type="OrthoDB" id="308690at2759"/>
<protein>
    <submittedName>
        <fullName evidence="1">Uncharacterized protein</fullName>
    </submittedName>
</protein>
<dbReference type="SUPFAM" id="SSF69322">
    <property type="entry name" value="Tricorn protease domain 2"/>
    <property type="match status" value="1"/>
</dbReference>
<dbReference type="AlphaFoldDB" id="A0A4Q1BIB4"/>
<dbReference type="Gene3D" id="2.130.10.10">
    <property type="entry name" value="YVTN repeat-like/Quinoprotein amine dehydrogenase"/>
    <property type="match status" value="2"/>
</dbReference>
<dbReference type="InParanoid" id="A0A4Q1BIB4"/>
<sequence length="529" mass="58324">MAGTGYDFSRLFNSSILAFSPGSTFLATAYQSRVIVRSTSNLSIVRTYQCLSASQSAGPSRASEELSVEQLLWSSDGRYLLSYGRGNAWVFGLAVAGDGEGGEMVRIGGGVEGLIKVEWAKGGHEVLAWSEHGLRLTIYNLEMGEVGIIQYPKSPETDKQAHTWSPDGRYLSVVERHSGRDHLGIYDSFDSFSLLRHFPLHEDTHLLSWSPCGRYIATADNHLHYAAHIYSPLGPCLTHFTPASASFGMNNEDPGLGIRIMAWALGGRFLALGGWDGRVRVLDNDGWGCVAVMQWGNKTSESGTVWREPASWIQDTRGRGIIQFDRLSIPAPLQSIRPDLSKSHPKMGITHLSFNSDSSLLLIRKEDQPCVIHIHTFLPSPGAVPNVTHLTSISFSPIVRNVSWAPKGKRLAVVTRTGGVYIWDGESGWVDGEKSGEEEKGGLMEGIGIPSLTPFVAHDIHWAPDGQSLVVQDTDHFCLLYDDESDEKEKDESVTVEKWEEGLTVVCEEEEFSGVEMSDWNSRLQLEVM</sequence>
<evidence type="ECO:0000313" key="2">
    <source>
        <dbReference type="Proteomes" id="UP000289152"/>
    </source>
</evidence>
<organism evidence="1 2">
    <name type="scientific">Tremella mesenterica</name>
    <name type="common">Jelly fungus</name>
    <dbReference type="NCBI Taxonomy" id="5217"/>
    <lineage>
        <taxon>Eukaryota</taxon>
        <taxon>Fungi</taxon>
        <taxon>Dikarya</taxon>
        <taxon>Basidiomycota</taxon>
        <taxon>Agaricomycotina</taxon>
        <taxon>Tremellomycetes</taxon>
        <taxon>Tremellales</taxon>
        <taxon>Tremellaceae</taxon>
        <taxon>Tremella</taxon>
    </lineage>
</organism>
<gene>
    <name evidence="1" type="ORF">M231_05347</name>
</gene>
<dbReference type="GO" id="GO:1990810">
    <property type="term" value="P:microtubule anchoring at mitotic spindle pole body"/>
    <property type="evidence" value="ECO:0007669"/>
    <property type="project" value="TreeGrafter"/>
</dbReference>
<comment type="caution">
    <text evidence="1">The sequence shown here is derived from an EMBL/GenBank/DDBJ whole genome shotgun (WGS) entry which is preliminary data.</text>
</comment>
<reference evidence="1 2" key="1">
    <citation type="submission" date="2016-06" db="EMBL/GenBank/DDBJ databases">
        <title>Evolution of pathogenesis and genome organization in the Tremellales.</title>
        <authorList>
            <person name="Cuomo C."/>
            <person name="Litvintseva A."/>
            <person name="Heitman J."/>
            <person name="Chen Y."/>
            <person name="Sun S."/>
            <person name="Springer D."/>
            <person name="Dromer F."/>
            <person name="Young S."/>
            <person name="Zeng Q."/>
            <person name="Chapman S."/>
            <person name="Gujja S."/>
            <person name="Saif S."/>
            <person name="Birren B."/>
        </authorList>
    </citation>
    <scope>NUCLEOTIDE SEQUENCE [LARGE SCALE GENOMIC DNA]</scope>
    <source>
        <strain evidence="1 2">ATCC 28783</strain>
    </source>
</reference>
<dbReference type="PANTHER" id="PTHR16220:SF0">
    <property type="entry name" value="WD REPEAT-CONTAINING PROTEIN WRAP73"/>
    <property type="match status" value="1"/>
</dbReference>
<accession>A0A4Q1BIB4</accession>
<dbReference type="InterPro" id="IPR015943">
    <property type="entry name" value="WD40/YVTN_repeat-like_dom_sf"/>
</dbReference>
<dbReference type="InterPro" id="IPR052778">
    <property type="entry name" value="Centrosome-WD_assoc"/>
</dbReference>
<keyword evidence="2" id="KW-1185">Reference proteome</keyword>
<dbReference type="InterPro" id="IPR001680">
    <property type="entry name" value="WD40_rpt"/>
</dbReference>
<dbReference type="VEuPathDB" id="FungiDB:TREMEDRAFT_42179"/>
<evidence type="ECO:0000313" key="1">
    <source>
        <dbReference type="EMBL" id="RXK37360.1"/>
    </source>
</evidence>
<proteinExistence type="predicted"/>
<name>A0A4Q1BIB4_TREME</name>
<dbReference type="EMBL" id="SDIL01000070">
    <property type="protein sequence ID" value="RXK37360.1"/>
    <property type="molecule type" value="Genomic_DNA"/>
</dbReference>
<dbReference type="GO" id="GO:0005815">
    <property type="term" value="C:microtubule organizing center"/>
    <property type="evidence" value="ECO:0007669"/>
    <property type="project" value="TreeGrafter"/>
</dbReference>
<dbReference type="GO" id="GO:1990811">
    <property type="term" value="C:MWP complex"/>
    <property type="evidence" value="ECO:0007669"/>
    <property type="project" value="TreeGrafter"/>
</dbReference>
<dbReference type="STRING" id="5217.A0A4Q1BIB4"/>
<dbReference type="SMART" id="SM00320">
    <property type="entry name" value="WD40"/>
    <property type="match status" value="4"/>
</dbReference>